<proteinExistence type="predicted"/>
<sequence length="115" mass="13064">MGIVFSLLLFDLFIEHFANETNFNVLNLSKYTVFSPFYRIKFNSIEIATRAILNIEMVHLSQFVRQNGNPNQEPLHIALREIANAFRDATIGVAAAACPGFKRNEFGMGRPVSWN</sequence>
<evidence type="ECO:0000313" key="2">
    <source>
        <dbReference type="EMBL" id="RIB09854.1"/>
    </source>
</evidence>
<comment type="caution">
    <text evidence="2">The sequence shown here is derived from an EMBL/GenBank/DDBJ whole genome shotgun (WGS) entry which is preliminary data.</text>
</comment>
<accession>A0A397UI95</accession>
<evidence type="ECO:0000256" key="1">
    <source>
        <dbReference type="SAM" id="SignalP"/>
    </source>
</evidence>
<feature type="chain" id="PRO_5017437551" evidence="1">
    <location>
        <begin position="19"/>
        <end position="115"/>
    </location>
</feature>
<keyword evidence="3" id="KW-1185">Reference proteome</keyword>
<dbReference type="AlphaFoldDB" id="A0A397UI95"/>
<protein>
    <submittedName>
        <fullName evidence="2">Uncharacterized protein</fullName>
    </submittedName>
</protein>
<reference evidence="2 3" key="1">
    <citation type="submission" date="2018-06" db="EMBL/GenBank/DDBJ databases">
        <title>Comparative genomics reveals the genomic features of Rhizophagus irregularis, R. cerebriforme, R. diaphanum and Gigaspora rosea, and their symbiotic lifestyle signature.</title>
        <authorList>
            <person name="Morin E."/>
            <person name="San Clemente H."/>
            <person name="Chen E.C.H."/>
            <person name="De La Providencia I."/>
            <person name="Hainaut M."/>
            <person name="Kuo A."/>
            <person name="Kohler A."/>
            <person name="Murat C."/>
            <person name="Tang N."/>
            <person name="Roy S."/>
            <person name="Loubradou J."/>
            <person name="Henrissat B."/>
            <person name="Grigoriev I.V."/>
            <person name="Corradi N."/>
            <person name="Roux C."/>
            <person name="Martin F.M."/>
        </authorList>
    </citation>
    <scope>NUCLEOTIDE SEQUENCE [LARGE SCALE GENOMIC DNA]</scope>
    <source>
        <strain evidence="2 3">DAOM 194757</strain>
    </source>
</reference>
<evidence type="ECO:0000313" key="3">
    <source>
        <dbReference type="Proteomes" id="UP000266673"/>
    </source>
</evidence>
<name>A0A397UI95_9GLOM</name>
<organism evidence="2 3">
    <name type="scientific">Gigaspora rosea</name>
    <dbReference type="NCBI Taxonomy" id="44941"/>
    <lineage>
        <taxon>Eukaryota</taxon>
        <taxon>Fungi</taxon>
        <taxon>Fungi incertae sedis</taxon>
        <taxon>Mucoromycota</taxon>
        <taxon>Glomeromycotina</taxon>
        <taxon>Glomeromycetes</taxon>
        <taxon>Diversisporales</taxon>
        <taxon>Gigasporaceae</taxon>
        <taxon>Gigaspora</taxon>
    </lineage>
</organism>
<dbReference type="EMBL" id="QKWP01001318">
    <property type="protein sequence ID" value="RIB09854.1"/>
    <property type="molecule type" value="Genomic_DNA"/>
</dbReference>
<dbReference type="Proteomes" id="UP000266673">
    <property type="component" value="Unassembled WGS sequence"/>
</dbReference>
<gene>
    <name evidence="2" type="ORF">C2G38_2207656</name>
</gene>
<feature type="signal peptide" evidence="1">
    <location>
        <begin position="1"/>
        <end position="18"/>
    </location>
</feature>
<keyword evidence="1" id="KW-0732">Signal</keyword>